<feature type="transmembrane region" description="Helical" evidence="9">
    <location>
        <begin position="206"/>
        <end position="223"/>
    </location>
</feature>
<comment type="caution">
    <text evidence="11">The sequence shown here is derived from an EMBL/GenBank/DDBJ whole genome shotgun (WGS) entry which is preliminary data.</text>
</comment>
<feature type="transmembrane region" description="Helical" evidence="9">
    <location>
        <begin position="89"/>
        <end position="115"/>
    </location>
</feature>
<dbReference type="PANTHER" id="PTHR43077:SF8">
    <property type="entry name" value="DOXORUBICIN RESISTANCE ABC TRANSPORTER PERMEASE PROTEIN DRRB"/>
    <property type="match status" value="1"/>
</dbReference>
<evidence type="ECO:0000256" key="4">
    <source>
        <dbReference type="ARBA" id="ARBA00022692"/>
    </source>
</evidence>
<dbReference type="GO" id="GO:0043190">
    <property type="term" value="C:ATP-binding cassette (ABC) transporter complex"/>
    <property type="evidence" value="ECO:0007669"/>
    <property type="project" value="InterPro"/>
</dbReference>
<reference evidence="11 12" key="1">
    <citation type="submission" date="2019-11" db="EMBL/GenBank/DDBJ databases">
        <title>Gordonia sp. nov., a novel actinobacterium isolated from mangrove soil in Hainan.</title>
        <authorList>
            <person name="Huang X."/>
            <person name="Xie Y."/>
            <person name="Chu X."/>
            <person name="Xiao K."/>
        </authorList>
    </citation>
    <scope>NUCLEOTIDE SEQUENCE [LARGE SCALE GENOMIC DNA]</scope>
    <source>
        <strain evidence="11 12">HNM0687</strain>
    </source>
</reference>
<dbReference type="AlphaFoldDB" id="A0A6L7GKS8"/>
<accession>A0A6L7GKS8</accession>
<dbReference type="GO" id="GO:0140359">
    <property type="term" value="F:ABC-type transporter activity"/>
    <property type="evidence" value="ECO:0007669"/>
    <property type="project" value="InterPro"/>
</dbReference>
<keyword evidence="7" id="KW-0046">Antibiotic resistance</keyword>
<comment type="similarity">
    <text evidence="2">Belongs to the ABC-2 integral membrane protein family.</text>
</comment>
<dbReference type="PROSITE" id="PS51012">
    <property type="entry name" value="ABC_TM2"/>
    <property type="match status" value="1"/>
</dbReference>
<dbReference type="InterPro" id="IPR051328">
    <property type="entry name" value="T7SS_ABC-Transporter"/>
</dbReference>
<name>A0A6L7GKS8_9ACTN</name>
<dbReference type="GO" id="GO:0046677">
    <property type="term" value="P:response to antibiotic"/>
    <property type="evidence" value="ECO:0007669"/>
    <property type="project" value="UniProtKB-KW"/>
</dbReference>
<dbReference type="EMBL" id="WMBR01000001">
    <property type="protein sequence ID" value="MXP20499.1"/>
    <property type="molecule type" value="Genomic_DNA"/>
</dbReference>
<evidence type="ECO:0000256" key="7">
    <source>
        <dbReference type="ARBA" id="ARBA00023251"/>
    </source>
</evidence>
<dbReference type="InterPro" id="IPR013525">
    <property type="entry name" value="ABC2_TM"/>
</dbReference>
<gene>
    <name evidence="11" type="ORF">GIY30_03895</name>
</gene>
<evidence type="ECO:0000256" key="8">
    <source>
        <dbReference type="SAM" id="MobiDB-lite"/>
    </source>
</evidence>
<keyword evidence="5 9" id="KW-1133">Transmembrane helix</keyword>
<feature type="transmembrane region" description="Helical" evidence="9">
    <location>
        <begin position="59"/>
        <end position="77"/>
    </location>
</feature>
<keyword evidence="12" id="KW-1185">Reference proteome</keyword>
<dbReference type="Pfam" id="PF12698">
    <property type="entry name" value="ABC2_membrane_3"/>
    <property type="match status" value="1"/>
</dbReference>
<protein>
    <submittedName>
        <fullName evidence="11">ABC transporter</fullName>
    </submittedName>
</protein>
<keyword evidence="6 9" id="KW-0472">Membrane</keyword>
<feature type="transmembrane region" description="Helical" evidence="9">
    <location>
        <begin position="263"/>
        <end position="282"/>
    </location>
</feature>
<evidence type="ECO:0000256" key="5">
    <source>
        <dbReference type="ARBA" id="ARBA00022989"/>
    </source>
</evidence>
<dbReference type="PIRSF" id="PIRSF006648">
    <property type="entry name" value="DrrB"/>
    <property type="match status" value="1"/>
</dbReference>
<dbReference type="Proteomes" id="UP000475545">
    <property type="component" value="Unassembled WGS sequence"/>
</dbReference>
<keyword evidence="3" id="KW-1003">Cell membrane</keyword>
<feature type="transmembrane region" description="Helical" evidence="9">
    <location>
        <begin position="136"/>
        <end position="161"/>
    </location>
</feature>
<dbReference type="InterPro" id="IPR047817">
    <property type="entry name" value="ABC2_TM_bact-type"/>
</dbReference>
<evidence type="ECO:0000256" key="6">
    <source>
        <dbReference type="ARBA" id="ARBA00023136"/>
    </source>
</evidence>
<keyword evidence="4 9" id="KW-0812">Transmembrane</keyword>
<comment type="subcellular location">
    <subcellularLocation>
        <location evidence="1">Cell membrane</location>
        <topology evidence="1">Multi-pass membrane protein</topology>
    </subcellularLocation>
</comment>
<dbReference type="PANTHER" id="PTHR43077">
    <property type="entry name" value="TRANSPORT PERMEASE YVFS-RELATED"/>
    <property type="match status" value="1"/>
</dbReference>
<evidence type="ECO:0000256" key="1">
    <source>
        <dbReference type="ARBA" id="ARBA00004651"/>
    </source>
</evidence>
<feature type="region of interest" description="Disordered" evidence="8">
    <location>
        <begin position="1"/>
        <end position="27"/>
    </location>
</feature>
<evidence type="ECO:0000313" key="11">
    <source>
        <dbReference type="EMBL" id="MXP20499.1"/>
    </source>
</evidence>
<evidence type="ECO:0000313" key="12">
    <source>
        <dbReference type="Proteomes" id="UP000475545"/>
    </source>
</evidence>
<evidence type="ECO:0000259" key="10">
    <source>
        <dbReference type="PROSITE" id="PS51012"/>
    </source>
</evidence>
<sequence>MHRAGVHRAPVGQSGVAPRATSSAVRTQVTVGRPRTHAFAQWWALTARGLRAMIRNGEIIFAFVAPVLLAICFYLPLRSIMDADPTMDYAAFLMPIISLQSVSFVASSAAMRASVDTTKGINTRFRTMPMPVAIPTLARFGTNGVLLVISVICAALTSLVMGWRAAGSVLDTVGLFAVVLTVGLLIAVLADALGLLSNSPEATSQALSLPILVLGLLSTGFVPEDQFPEWIQPFVRNQPISQFATSMRALSDGTATLEILTPTIWWCVGLAIAGVILTGLGIRKAVR</sequence>
<dbReference type="InterPro" id="IPR000412">
    <property type="entry name" value="ABC_2_transport"/>
</dbReference>
<evidence type="ECO:0000256" key="2">
    <source>
        <dbReference type="ARBA" id="ARBA00007783"/>
    </source>
</evidence>
<evidence type="ECO:0000256" key="9">
    <source>
        <dbReference type="SAM" id="Phobius"/>
    </source>
</evidence>
<feature type="domain" description="ABC transmembrane type-2" evidence="10">
    <location>
        <begin position="57"/>
        <end position="285"/>
    </location>
</feature>
<evidence type="ECO:0000256" key="3">
    <source>
        <dbReference type="ARBA" id="ARBA00022475"/>
    </source>
</evidence>
<feature type="transmembrane region" description="Helical" evidence="9">
    <location>
        <begin position="173"/>
        <end position="194"/>
    </location>
</feature>
<proteinExistence type="inferred from homology"/>
<organism evidence="11 12">
    <name type="scientific">Gordonia mangrovi</name>
    <dbReference type="NCBI Taxonomy" id="2665643"/>
    <lineage>
        <taxon>Bacteria</taxon>
        <taxon>Bacillati</taxon>
        <taxon>Actinomycetota</taxon>
        <taxon>Actinomycetes</taxon>
        <taxon>Mycobacteriales</taxon>
        <taxon>Gordoniaceae</taxon>
        <taxon>Gordonia</taxon>
    </lineage>
</organism>